<reference evidence="2" key="2">
    <citation type="submission" date="2020-09" db="EMBL/GenBank/DDBJ databases">
        <authorList>
            <person name="Sun Q."/>
            <person name="Zhou Y."/>
        </authorList>
    </citation>
    <scope>NUCLEOTIDE SEQUENCE</scope>
    <source>
        <strain evidence="2">CGMCC 1.16012</strain>
    </source>
</reference>
<dbReference type="AlphaFoldDB" id="A0A917ANB4"/>
<evidence type="ECO:0000313" key="2">
    <source>
        <dbReference type="EMBL" id="GGE62894.1"/>
    </source>
</evidence>
<comment type="caution">
    <text evidence="2">The sequence shown here is derived from an EMBL/GenBank/DDBJ whole genome shotgun (WGS) entry which is preliminary data.</text>
</comment>
<dbReference type="Gene3D" id="3.40.50.1110">
    <property type="entry name" value="SGNH hydrolase"/>
    <property type="match status" value="1"/>
</dbReference>
<dbReference type="InterPro" id="IPR013830">
    <property type="entry name" value="SGNH_hydro"/>
</dbReference>
<dbReference type="EMBL" id="BMKN01000003">
    <property type="protein sequence ID" value="GGE62894.1"/>
    <property type="molecule type" value="Genomic_DNA"/>
</dbReference>
<dbReference type="Pfam" id="PF13472">
    <property type="entry name" value="Lipase_GDSL_2"/>
    <property type="match status" value="1"/>
</dbReference>
<evidence type="ECO:0000313" key="3">
    <source>
        <dbReference type="Proteomes" id="UP000606730"/>
    </source>
</evidence>
<gene>
    <name evidence="2" type="ORF">GCM10011517_33270</name>
</gene>
<dbReference type="CDD" id="cd00229">
    <property type="entry name" value="SGNH_hydrolase"/>
    <property type="match status" value="1"/>
</dbReference>
<dbReference type="GO" id="GO:0016788">
    <property type="term" value="F:hydrolase activity, acting on ester bonds"/>
    <property type="evidence" value="ECO:0007669"/>
    <property type="project" value="UniProtKB-ARBA"/>
</dbReference>
<evidence type="ECO:0000259" key="1">
    <source>
        <dbReference type="Pfam" id="PF13472"/>
    </source>
</evidence>
<feature type="domain" description="SGNH hydrolase-type esterase" evidence="1">
    <location>
        <begin position="21"/>
        <end position="141"/>
    </location>
</feature>
<name>A0A917ANB4_9RHOB</name>
<proteinExistence type="predicted"/>
<keyword evidence="3" id="KW-1185">Reference proteome</keyword>
<sequence>MRYSLPITGALGADINKQYVSGDWDWVILNGGGNDLWLGCGCMKCDRKLEKLIAKNGQSGTVPNLVSKIRSEGAQVIYVGYLRTPGVTSPVEHCTDEGEEFERRLERLSKSDRGIHFLSLAGMVPEGSRDYHWVDLVHPSVLASEEIGERITNIILNNQLADYRP</sequence>
<protein>
    <recommendedName>
        <fullName evidence="1">SGNH hydrolase-type esterase domain-containing protein</fullName>
    </recommendedName>
</protein>
<organism evidence="2 3">
    <name type="scientific">Actibacterium pelagium</name>
    <dbReference type="NCBI Taxonomy" id="2029103"/>
    <lineage>
        <taxon>Bacteria</taxon>
        <taxon>Pseudomonadati</taxon>
        <taxon>Pseudomonadota</taxon>
        <taxon>Alphaproteobacteria</taxon>
        <taxon>Rhodobacterales</taxon>
        <taxon>Roseobacteraceae</taxon>
        <taxon>Actibacterium</taxon>
    </lineage>
</organism>
<accession>A0A917ANB4</accession>
<dbReference type="SUPFAM" id="SSF52266">
    <property type="entry name" value="SGNH hydrolase"/>
    <property type="match status" value="1"/>
</dbReference>
<dbReference type="InterPro" id="IPR036514">
    <property type="entry name" value="SGNH_hydro_sf"/>
</dbReference>
<dbReference type="Proteomes" id="UP000606730">
    <property type="component" value="Unassembled WGS sequence"/>
</dbReference>
<reference evidence="2" key="1">
    <citation type="journal article" date="2014" name="Int. J. Syst. Evol. Microbiol.">
        <title>Complete genome sequence of Corynebacterium casei LMG S-19264T (=DSM 44701T), isolated from a smear-ripened cheese.</title>
        <authorList>
            <consortium name="US DOE Joint Genome Institute (JGI-PGF)"/>
            <person name="Walter F."/>
            <person name="Albersmeier A."/>
            <person name="Kalinowski J."/>
            <person name="Ruckert C."/>
        </authorList>
    </citation>
    <scope>NUCLEOTIDE SEQUENCE</scope>
    <source>
        <strain evidence="2">CGMCC 1.16012</strain>
    </source>
</reference>